<evidence type="ECO:0000313" key="3">
    <source>
        <dbReference type="EMBL" id="GGC96248.1"/>
    </source>
</evidence>
<feature type="transmembrane region" description="Helical" evidence="1">
    <location>
        <begin position="116"/>
        <end position="134"/>
    </location>
</feature>
<feature type="transmembrane region" description="Helical" evidence="1">
    <location>
        <begin position="81"/>
        <end position="104"/>
    </location>
</feature>
<dbReference type="AlphaFoldDB" id="A0A8J2Y2X7"/>
<feature type="transmembrane region" description="Helical" evidence="1">
    <location>
        <begin position="21"/>
        <end position="44"/>
    </location>
</feature>
<keyword evidence="1" id="KW-1133">Transmembrane helix</keyword>
<dbReference type="RefSeq" id="WP_188159373.1">
    <property type="nucleotide sequence ID" value="NZ_BMGH01000001.1"/>
</dbReference>
<sequence>MPGVFQRLAALPDRRGWLLSTLIYFLFAVIAVLFGLETGILAWQPGGSDLLAVALVALVIPSLVEELVFRAPLLWAPRGQAFIWSAVALALFVLWHPLNAWLILPDARPVFFDPRFLIIAGGLGLACTMATVMTRSIVPAILMHWLTVTGWKGLFGGEQVIGA</sequence>
<keyword evidence="1" id="KW-0812">Transmembrane</keyword>
<evidence type="ECO:0000313" key="4">
    <source>
        <dbReference type="Proteomes" id="UP000613582"/>
    </source>
</evidence>
<dbReference type="EMBL" id="BMGH01000001">
    <property type="protein sequence ID" value="GGC96248.1"/>
    <property type="molecule type" value="Genomic_DNA"/>
</dbReference>
<protein>
    <submittedName>
        <fullName evidence="3">Peptidase</fullName>
    </submittedName>
</protein>
<dbReference type="GO" id="GO:0004175">
    <property type="term" value="F:endopeptidase activity"/>
    <property type="evidence" value="ECO:0007669"/>
    <property type="project" value="UniProtKB-ARBA"/>
</dbReference>
<proteinExistence type="predicted"/>
<feature type="domain" description="CAAX prenyl protease 2/Lysostaphin resistance protein A-like" evidence="2">
    <location>
        <begin position="50"/>
        <end position="147"/>
    </location>
</feature>
<keyword evidence="4" id="KW-1185">Reference proteome</keyword>
<dbReference type="Pfam" id="PF02517">
    <property type="entry name" value="Rce1-like"/>
    <property type="match status" value="1"/>
</dbReference>
<evidence type="ECO:0000259" key="2">
    <source>
        <dbReference type="Pfam" id="PF02517"/>
    </source>
</evidence>
<reference evidence="3" key="2">
    <citation type="submission" date="2020-09" db="EMBL/GenBank/DDBJ databases">
        <authorList>
            <person name="Sun Q."/>
            <person name="Zhou Y."/>
        </authorList>
    </citation>
    <scope>NUCLEOTIDE SEQUENCE</scope>
    <source>
        <strain evidence="3">CGMCC 1.12921</strain>
    </source>
</reference>
<reference evidence="3" key="1">
    <citation type="journal article" date="2014" name="Int. J. Syst. Evol. Microbiol.">
        <title>Complete genome sequence of Corynebacterium casei LMG S-19264T (=DSM 44701T), isolated from a smear-ripened cheese.</title>
        <authorList>
            <consortium name="US DOE Joint Genome Institute (JGI-PGF)"/>
            <person name="Walter F."/>
            <person name="Albersmeier A."/>
            <person name="Kalinowski J."/>
            <person name="Ruckert C."/>
        </authorList>
    </citation>
    <scope>NUCLEOTIDE SEQUENCE</scope>
    <source>
        <strain evidence="3">CGMCC 1.12921</strain>
    </source>
</reference>
<dbReference type="GO" id="GO:0080120">
    <property type="term" value="P:CAAX-box protein maturation"/>
    <property type="evidence" value="ECO:0007669"/>
    <property type="project" value="UniProtKB-ARBA"/>
</dbReference>
<evidence type="ECO:0000256" key="1">
    <source>
        <dbReference type="SAM" id="Phobius"/>
    </source>
</evidence>
<comment type="caution">
    <text evidence="3">The sequence shown here is derived from an EMBL/GenBank/DDBJ whole genome shotgun (WGS) entry which is preliminary data.</text>
</comment>
<dbReference type="Proteomes" id="UP000613582">
    <property type="component" value="Unassembled WGS sequence"/>
</dbReference>
<accession>A0A8J2Y2X7</accession>
<dbReference type="InterPro" id="IPR003675">
    <property type="entry name" value="Rce1/LyrA-like_dom"/>
</dbReference>
<organism evidence="3 4">
    <name type="scientific">Aquisalinus flavus</name>
    <dbReference type="NCBI Taxonomy" id="1526572"/>
    <lineage>
        <taxon>Bacteria</taxon>
        <taxon>Pseudomonadati</taxon>
        <taxon>Pseudomonadota</taxon>
        <taxon>Alphaproteobacteria</taxon>
        <taxon>Parvularculales</taxon>
        <taxon>Parvularculaceae</taxon>
        <taxon>Aquisalinus</taxon>
    </lineage>
</organism>
<keyword evidence="1" id="KW-0472">Membrane</keyword>
<gene>
    <name evidence="3" type="ORF">GCM10011342_01310</name>
</gene>
<name>A0A8J2Y2X7_9PROT</name>